<proteinExistence type="predicted"/>
<keyword evidence="2" id="KW-1185">Reference proteome</keyword>
<reference evidence="1 2" key="1">
    <citation type="submission" date="2020-04" db="EMBL/GenBank/DDBJ databases">
        <title>Chitinophaga sp. G-6-1-13 sp. nov., isolated from soil.</title>
        <authorList>
            <person name="Dahal R.H."/>
            <person name="Chaudhary D.K."/>
        </authorList>
    </citation>
    <scope>NUCLEOTIDE SEQUENCE [LARGE SCALE GENOMIC DNA]</scope>
    <source>
        <strain evidence="1 2">G-6-1-13</strain>
    </source>
</reference>
<evidence type="ECO:0000313" key="1">
    <source>
        <dbReference type="EMBL" id="NML37900.1"/>
    </source>
</evidence>
<comment type="caution">
    <text evidence="1">The sequence shown here is derived from an EMBL/GenBank/DDBJ whole genome shotgun (WGS) entry which is preliminary data.</text>
</comment>
<evidence type="ECO:0000313" key="2">
    <source>
        <dbReference type="Proteomes" id="UP000583266"/>
    </source>
</evidence>
<sequence length="207" mass="23925">MASQLLFENKGIRTAEWYIPPLILREGELVLLNLKNPVYAIAVQNRFVDIVTGKTKCAEVKVYHPLTYIPPFRQSWFRRRFNPMSVGEYVKKNMDPASEYAGIIYQYRDVCEQKQNIDRHTKVDMLMGGPKRLLTLCAAMSRYRYIVYDMQAVGPEAVSFIHELVKKHVSQGGAALLLDRYDELRNDCSRYAEVEWSVRVTTPASPQ</sequence>
<dbReference type="AlphaFoldDB" id="A0A848GMJ6"/>
<accession>A0A848GMJ6</accession>
<name>A0A848GMJ6_9BACT</name>
<protein>
    <submittedName>
        <fullName evidence="1">Uncharacterized protein</fullName>
    </submittedName>
</protein>
<gene>
    <name evidence="1" type="ORF">HHL17_11910</name>
</gene>
<dbReference type="EMBL" id="JABBGC010000001">
    <property type="protein sequence ID" value="NML37900.1"/>
    <property type="molecule type" value="Genomic_DNA"/>
</dbReference>
<dbReference type="RefSeq" id="WP_169224936.1">
    <property type="nucleotide sequence ID" value="NZ_JABBGC010000001.1"/>
</dbReference>
<dbReference type="Proteomes" id="UP000583266">
    <property type="component" value="Unassembled WGS sequence"/>
</dbReference>
<organism evidence="1 2">
    <name type="scientific">Chitinophaga fulva</name>
    <dbReference type="NCBI Taxonomy" id="2728842"/>
    <lineage>
        <taxon>Bacteria</taxon>
        <taxon>Pseudomonadati</taxon>
        <taxon>Bacteroidota</taxon>
        <taxon>Chitinophagia</taxon>
        <taxon>Chitinophagales</taxon>
        <taxon>Chitinophagaceae</taxon>
        <taxon>Chitinophaga</taxon>
    </lineage>
</organism>